<dbReference type="EMBL" id="CP158270">
    <property type="protein sequence ID" value="XDJ91084.1"/>
    <property type="molecule type" value="Genomic_DNA"/>
</dbReference>
<evidence type="ECO:0000256" key="2">
    <source>
        <dbReference type="SAM" id="SignalP"/>
    </source>
</evidence>
<keyword evidence="1" id="KW-0472">Membrane</keyword>
<feature type="signal peptide" evidence="2">
    <location>
        <begin position="1"/>
        <end position="27"/>
    </location>
</feature>
<name>A0AB39GTR2_9BURK</name>
<evidence type="ECO:0000256" key="1">
    <source>
        <dbReference type="SAM" id="Phobius"/>
    </source>
</evidence>
<evidence type="ECO:0000313" key="6">
    <source>
        <dbReference type="EMBL" id="XDJ95458.1"/>
    </source>
</evidence>
<feature type="transmembrane region" description="Helical" evidence="1">
    <location>
        <begin position="43"/>
        <end position="64"/>
    </location>
</feature>
<dbReference type="EMBL" id="CP158269">
    <property type="protein sequence ID" value="XDJ87140.1"/>
    <property type="molecule type" value="Genomic_DNA"/>
</dbReference>
<keyword evidence="1" id="KW-1133">Transmembrane helix</keyword>
<dbReference type="EMBL" id="CP158273">
    <property type="protein sequence ID" value="XDJ95458.1"/>
    <property type="molecule type" value="Genomic_DNA"/>
</dbReference>
<protein>
    <recommendedName>
        <fullName evidence="8">Phage coat protein</fullName>
    </recommendedName>
</protein>
<keyword evidence="2" id="KW-0732">Signal</keyword>
<organism evidence="5">
    <name type="scientific">Castellaniella ginsengisoli</name>
    <dbReference type="NCBI Taxonomy" id="546114"/>
    <lineage>
        <taxon>Bacteria</taxon>
        <taxon>Pseudomonadati</taxon>
        <taxon>Pseudomonadota</taxon>
        <taxon>Betaproteobacteria</taxon>
        <taxon>Burkholderiales</taxon>
        <taxon>Alcaligenaceae</taxon>
        <taxon>Castellaniella</taxon>
    </lineage>
</organism>
<dbReference type="EMBL" id="CP158271">
    <property type="protein sequence ID" value="XDJ94315.1"/>
    <property type="molecule type" value="Genomic_DNA"/>
</dbReference>
<feature type="chain" id="PRO_5044174899" description="Phage coat protein" evidence="2">
    <location>
        <begin position="28"/>
        <end position="77"/>
    </location>
</feature>
<reference evidence="5" key="1">
    <citation type="submission" date="2024-05" db="EMBL/GenBank/DDBJ databases">
        <authorList>
            <person name="Luo Y.-C."/>
            <person name="Nicholds J."/>
            <person name="Mortimer T."/>
            <person name="Maboni G."/>
        </authorList>
    </citation>
    <scope>NUCLEOTIDE SEQUENCE</scope>
    <source>
        <strain evidence="6">124370</strain>
        <strain evidence="7">124566</strain>
        <strain evidence="5">124953</strain>
        <strain evidence="4">130308</strain>
        <strain evidence="3">130416</strain>
    </source>
</reference>
<evidence type="ECO:0000313" key="3">
    <source>
        <dbReference type="EMBL" id="XDJ87140.1"/>
    </source>
</evidence>
<sequence>MFQRLKSAGSRALVAIGGVAAAPFAMAQATPPDFSTLTASIDFSTVIAGVMSVAAVMVGVYVAIKGAKIVLQMVRGA</sequence>
<evidence type="ECO:0000313" key="4">
    <source>
        <dbReference type="EMBL" id="XDJ91084.1"/>
    </source>
</evidence>
<dbReference type="AlphaFoldDB" id="A0AB39GTR2"/>
<gene>
    <name evidence="5" type="ORF">ABRY95_04750</name>
    <name evidence="3" type="ORF">ABRY98_09330</name>
    <name evidence="6" type="ORF">ABRZ05_10220</name>
    <name evidence="7" type="ORF">ABRZ11_09875</name>
    <name evidence="4" type="ORF">ABRZ12_01985</name>
</gene>
<evidence type="ECO:0000313" key="5">
    <source>
        <dbReference type="EMBL" id="XDJ94315.1"/>
    </source>
</evidence>
<evidence type="ECO:0000313" key="7">
    <source>
        <dbReference type="EMBL" id="XDJ98106.1"/>
    </source>
</evidence>
<dbReference type="RefSeq" id="WP_368648910.1">
    <property type="nucleotide sequence ID" value="NZ_CP158269.1"/>
</dbReference>
<proteinExistence type="predicted"/>
<dbReference type="EMBL" id="CP158272">
    <property type="protein sequence ID" value="XDJ98106.1"/>
    <property type="molecule type" value="Genomic_DNA"/>
</dbReference>
<accession>A0AB39GTR2</accession>
<evidence type="ECO:0008006" key="8">
    <source>
        <dbReference type="Google" id="ProtNLM"/>
    </source>
</evidence>
<keyword evidence="1" id="KW-0812">Transmembrane</keyword>